<feature type="domain" description="HAT C-terminal dimerisation" evidence="2">
    <location>
        <begin position="552"/>
        <end position="628"/>
    </location>
</feature>
<feature type="domain" description="hAT-like transposase RNase-H fold" evidence="3">
    <location>
        <begin position="395"/>
        <end position="500"/>
    </location>
</feature>
<dbReference type="InterPro" id="IPR012337">
    <property type="entry name" value="RNaseH-like_sf"/>
</dbReference>
<protein>
    <submittedName>
        <fullName evidence="4">Os01g0802400 protein</fullName>
    </submittedName>
</protein>
<dbReference type="InterPro" id="IPR025525">
    <property type="entry name" value="hAT-like_transposase_RNase-H"/>
</dbReference>
<keyword evidence="1" id="KW-0238">DNA-binding</keyword>
<organism evidence="4 5">
    <name type="scientific">Oryza sativa subsp. japonica</name>
    <name type="common">Rice</name>
    <dbReference type="NCBI Taxonomy" id="39947"/>
    <lineage>
        <taxon>Eukaryota</taxon>
        <taxon>Viridiplantae</taxon>
        <taxon>Streptophyta</taxon>
        <taxon>Embryophyta</taxon>
        <taxon>Tracheophyta</taxon>
        <taxon>Spermatophyta</taxon>
        <taxon>Magnoliopsida</taxon>
        <taxon>Liliopsida</taxon>
        <taxon>Poales</taxon>
        <taxon>Poaceae</taxon>
        <taxon>BOP clade</taxon>
        <taxon>Oryzoideae</taxon>
        <taxon>Oryzeae</taxon>
        <taxon>Oryzinae</taxon>
        <taxon>Oryza</taxon>
        <taxon>Oryza sativa</taxon>
    </lineage>
</organism>
<name>Q0JIG8_ORYSJ</name>
<reference evidence="4 5" key="1">
    <citation type="journal article" date="2005" name="Nature">
        <title>The map-based sequence of the rice genome.</title>
        <authorList>
            <consortium name="International rice genome sequencing project (IRGSP)"/>
            <person name="Matsumoto T."/>
            <person name="Wu J."/>
            <person name="Kanamori H."/>
            <person name="Katayose Y."/>
            <person name="Fujisawa M."/>
            <person name="Namiki N."/>
            <person name="Mizuno H."/>
            <person name="Yamamoto K."/>
            <person name="Antonio B.A."/>
            <person name="Baba T."/>
            <person name="Sakata K."/>
            <person name="Nagamura Y."/>
            <person name="Aoki H."/>
            <person name="Arikawa K."/>
            <person name="Arita K."/>
            <person name="Bito T."/>
            <person name="Chiden Y."/>
            <person name="Fujitsuka N."/>
            <person name="Fukunaka R."/>
            <person name="Hamada M."/>
            <person name="Harada C."/>
            <person name="Hayashi A."/>
            <person name="Hijishita S."/>
            <person name="Honda M."/>
            <person name="Hosokawa S."/>
            <person name="Ichikawa Y."/>
            <person name="Idonuma A."/>
            <person name="Iijima M."/>
            <person name="Ikeda M."/>
            <person name="Ikeno M."/>
            <person name="Ito K."/>
            <person name="Ito S."/>
            <person name="Ito T."/>
            <person name="Ito Y."/>
            <person name="Ito Y."/>
            <person name="Iwabuchi A."/>
            <person name="Kamiya K."/>
            <person name="Karasawa W."/>
            <person name="Kurita K."/>
            <person name="Katagiri S."/>
            <person name="Kikuta A."/>
            <person name="Kobayashi H."/>
            <person name="Kobayashi N."/>
            <person name="Machita K."/>
            <person name="Maehara T."/>
            <person name="Masukawa M."/>
            <person name="Mizubayashi T."/>
            <person name="Mukai Y."/>
            <person name="Nagasaki H."/>
            <person name="Nagata Y."/>
            <person name="Naito S."/>
            <person name="Nakashima M."/>
            <person name="Nakama Y."/>
            <person name="Nakamichi Y."/>
            <person name="Nakamura M."/>
            <person name="Meguro A."/>
            <person name="Negishi M."/>
            <person name="Ohta I."/>
            <person name="Ohta T."/>
            <person name="Okamoto M."/>
            <person name="Ono N."/>
            <person name="Saji S."/>
            <person name="Sakaguchi M."/>
            <person name="Sakai K."/>
            <person name="Shibata M."/>
            <person name="Shimokawa T."/>
            <person name="Song J."/>
            <person name="Takazaki Y."/>
            <person name="Terasawa K."/>
            <person name="Tsugane M."/>
            <person name="Tsuji K."/>
            <person name="Ueda S."/>
            <person name="Waki K."/>
            <person name="Yamagata H."/>
            <person name="Yamamoto M."/>
            <person name="Yamamoto S."/>
            <person name="Yamane H."/>
            <person name="Yoshiki S."/>
            <person name="Yoshihara R."/>
            <person name="Yukawa K."/>
            <person name="Zhong H."/>
            <person name="Yano M."/>
            <person name="Yuan Q."/>
            <person name="Ouyang S."/>
            <person name="Liu J."/>
            <person name="Jones K.M."/>
            <person name="Gansberger K."/>
            <person name="Moffat K."/>
            <person name="Hill J."/>
            <person name="Bera J."/>
            <person name="Fadrosh D."/>
            <person name="Jin S."/>
            <person name="Johri S."/>
            <person name="Kim M."/>
            <person name="Overton L."/>
            <person name="Reardon M."/>
            <person name="Tsitrin T."/>
            <person name="Vuong H."/>
            <person name="Weaver B."/>
            <person name="Ciecko A."/>
            <person name="Tallon L."/>
            <person name="Jackson J."/>
            <person name="Pai G."/>
            <person name="Aken S.V."/>
            <person name="Utterback T."/>
            <person name="Reidmuller S."/>
            <person name="Feldblyum T."/>
            <person name="Hsiao J."/>
            <person name="Zismann V."/>
            <person name="Iobst S."/>
            <person name="de Vazeille A.R."/>
            <person name="Buell C.R."/>
            <person name="Ying K."/>
            <person name="Li Y."/>
            <person name="Lu T."/>
            <person name="Huang Y."/>
            <person name="Zhao Q."/>
            <person name="Feng Q."/>
            <person name="Zhang L."/>
            <person name="Zhu J."/>
            <person name="Weng Q."/>
            <person name="Mu J."/>
            <person name="Lu Y."/>
            <person name="Fan D."/>
            <person name="Liu Y."/>
            <person name="Guan J."/>
            <person name="Zhang Y."/>
            <person name="Yu S."/>
            <person name="Liu X."/>
            <person name="Zhang Y."/>
            <person name="Hong G."/>
            <person name="Han B."/>
            <person name="Choisne N."/>
            <person name="Demange N."/>
            <person name="Orjeda G."/>
            <person name="Samain S."/>
            <person name="Cattolico L."/>
            <person name="Pelletier E."/>
            <person name="Couloux A."/>
            <person name="Segurens B."/>
            <person name="Wincker P."/>
            <person name="D'Hont A."/>
            <person name="Scarpelli C."/>
            <person name="Weissenbach J."/>
            <person name="Salanoubat M."/>
            <person name="Quetier F."/>
            <person name="Yu Y."/>
            <person name="Kim H.R."/>
            <person name="Rambo T."/>
            <person name="Currie J."/>
            <person name="Collura K."/>
            <person name="Luo M."/>
            <person name="Yang T."/>
            <person name="Ammiraju J.S.S."/>
            <person name="Engler F."/>
            <person name="Soderlund C."/>
            <person name="Wing R.A."/>
            <person name="Palmer L.E."/>
            <person name="de la Bastide M."/>
            <person name="Spiegel L."/>
            <person name="Nascimento L."/>
            <person name="Zutavern T."/>
            <person name="O'Shaughnessy A."/>
            <person name="Dike S."/>
            <person name="Dedhia N."/>
            <person name="Preston R."/>
            <person name="Balija V."/>
            <person name="McCombie W.R."/>
            <person name="Chow T."/>
            <person name="Chen H."/>
            <person name="Chung M."/>
            <person name="Chen C."/>
            <person name="Shaw J."/>
            <person name="Wu H."/>
            <person name="Hsiao K."/>
            <person name="Chao Y."/>
            <person name="Chu M."/>
            <person name="Cheng C."/>
            <person name="Hour A."/>
            <person name="Lee P."/>
            <person name="Lin S."/>
            <person name="Lin Y."/>
            <person name="Liou J."/>
            <person name="Liu S."/>
            <person name="Hsing Y."/>
            <person name="Raghuvanshi S."/>
            <person name="Mohanty A."/>
            <person name="Bharti A.K."/>
            <person name="Gaur A."/>
            <person name="Gupta V."/>
            <person name="Kumar D."/>
            <person name="Ravi V."/>
            <person name="Vij S."/>
            <person name="Kapur A."/>
            <person name="Khurana P."/>
            <person name="Khurana P."/>
            <person name="Khurana J.P."/>
            <person name="Tyagi A.K."/>
            <person name="Gaikwad K."/>
            <person name="Singh A."/>
            <person name="Dalal V."/>
            <person name="Srivastava S."/>
            <person name="Dixit A."/>
            <person name="Pal A.K."/>
            <person name="Ghazi I.A."/>
            <person name="Yadav M."/>
            <person name="Pandit A."/>
            <person name="Bhargava A."/>
            <person name="Sureshbabu K."/>
            <person name="Batra K."/>
            <person name="Sharma T.R."/>
            <person name="Mohapatra T."/>
            <person name="Singh N.K."/>
            <person name="Messing J."/>
            <person name="Nelson A.B."/>
            <person name="Fuks G."/>
            <person name="Kavchok S."/>
            <person name="Keizer G."/>
            <person name="Linton E."/>
            <person name="Llaca V."/>
            <person name="Song R."/>
            <person name="Tanyolac B."/>
            <person name="Young S."/>
            <person name="Ho-Il K."/>
            <person name="Hahn J.H."/>
            <person name="Sangsakoo G."/>
            <person name="Vanavichit A."/>
            <person name="de Mattos Luiz.A.T."/>
            <person name="Zimmer P.D."/>
            <person name="Malone G."/>
            <person name="Dellagostin O."/>
            <person name="de Oliveira A.C."/>
            <person name="Bevan M."/>
            <person name="Bancroft I."/>
            <person name="Minx P."/>
            <person name="Cordum H."/>
            <person name="Wilson R."/>
            <person name="Cheng Z."/>
            <person name="Jin W."/>
            <person name="Jiang J."/>
            <person name="Leong S.A."/>
            <person name="Iwama H."/>
            <person name="Gojobori T."/>
            <person name="Itoh T."/>
            <person name="Niimura Y."/>
            <person name="Fujii Y."/>
            <person name="Habara T."/>
            <person name="Sakai H."/>
            <person name="Sato Y."/>
            <person name="Wilson G."/>
            <person name="Kumar K."/>
            <person name="McCouch S."/>
            <person name="Juretic N."/>
            <person name="Hoen D."/>
            <person name="Wright S."/>
            <person name="Bruskiewich R."/>
            <person name="Bureau T."/>
            <person name="Miyao A."/>
            <person name="Hirochika H."/>
            <person name="Nishikawa T."/>
            <person name="Kadowaki K."/>
            <person name="Sugiura M."/>
            <person name="Burr B."/>
            <person name="Sasaki T."/>
        </authorList>
    </citation>
    <scope>NUCLEOTIDE SEQUENCE [LARGE SCALE GENOMIC DNA]</scope>
    <source>
        <strain evidence="5">cv. Nipponbare</strain>
    </source>
</reference>
<gene>
    <name evidence="4" type="ordered locus">Os01g0802400</name>
</gene>
<dbReference type="InterPro" id="IPR052035">
    <property type="entry name" value="ZnF_BED_domain_contain"/>
</dbReference>
<sequence>MFLLWAGRWQICGCVTSILDLGELGGLFLEVVLGSILELVMIDGLPKAQCKYCGLMLSATRKSGTSHLINHICESCPLVDGEVRNRFISTVRKQPVENFVFDPKKTEELMIKYFIHAEIPFHKIEDPYLDDWMASMQPTFKLVGRQSIRDKIYNYYNRLKQELHAELENLDSRVCLTSDMWTSNQNLGYMVVTAHYVDAEFKMKKKIISLKPVKYPHTSFAIEEAMMRCLTEWGLSSKLFTLTLDNASNNTAACQELVKTLKDELVLEGKHFHVRCCAHILNLLVQDGMRVIRAAIDKIREILKYIEHSPSRIQAFNSIASSKSLPPKSGFTLDVPTRWNSTFKMIREILPYKAILNSYASENCELLPTDEEWLHAESICEFLKAFEEATRGVSAHRTPTAHTFLPHVLCIRHALSDPDWQTSDLLKRLAAPMHTKFAKYWDEKLANNFNLALVITTVLDPRRKRDYLDFFYEKVSPHGSNVESKVDSIIEEMKSYFHVYEGIARKMGVSYMSQSSERVSVVGSPVLGKRKLEHEFTLFKSNRKVARTQKSEIDTYLEEVCEDDSEDFDVLAWWKKNSKKFPVLAIMARDFLAIPLSTVPSESAFSSGGRILGDTRSSLTPEMLEALLEHVQEIDESIVYVKDKQGRWPLSSPRGAKKAPTRPLSSSASSANMFDWIFLMEEMLN</sequence>
<dbReference type="GO" id="GO:0046983">
    <property type="term" value="F:protein dimerization activity"/>
    <property type="evidence" value="ECO:0007669"/>
    <property type="project" value="InterPro"/>
</dbReference>
<reference evidence="5" key="2">
    <citation type="journal article" date="2008" name="Nucleic Acids Res.">
        <title>The rice annotation project database (RAP-DB): 2008 update.</title>
        <authorList>
            <consortium name="The rice annotation project (RAP)"/>
        </authorList>
    </citation>
    <scope>GENOME REANNOTATION</scope>
    <source>
        <strain evidence="5">cv. Nipponbare</strain>
    </source>
</reference>
<proteinExistence type="predicted"/>
<evidence type="ECO:0000259" key="2">
    <source>
        <dbReference type="Pfam" id="PF05699"/>
    </source>
</evidence>
<dbReference type="EMBL" id="AP008207">
    <property type="protein sequence ID" value="BAF06460.2"/>
    <property type="molecule type" value="Genomic_DNA"/>
</dbReference>
<dbReference type="InterPro" id="IPR008906">
    <property type="entry name" value="HATC_C_dom"/>
</dbReference>
<dbReference type="Pfam" id="PF14372">
    <property type="entry name" value="hAT-like_RNase-H"/>
    <property type="match status" value="1"/>
</dbReference>
<dbReference type="KEGG" id="dosa:Os01g0802400"/>
<evidence type="ECO:0000313" key="4">
    <source>
        <dbReference type="EMBL" id="BAF06460.2"/>
    </source>
</evidence>
<dbReference type="Proteomes" id="UP000000763">
    <property type="component" value="Chromosome 1"/>
</dbReference>
<dbReference type="AlphaFoldDB" id="Q0JIG8"/>
<dbReference type="SUPFAM" id="SSF53098">
    <property type="entry name" value="Ribonuclease H-like"/>
    <property type="match status" value="1"/>
</dbReference>
<dbReference type="Pfam" id="PF05699">
    <property type="entry name" value="Dimer_Tnp_hAT"/>
    <property type="match status" value="1"/>
</dbReference>
<dbReference type="GO" id="GO:0003677">
    <property type="term" value="F:DNA binding"/>
    <property type="evidence" value="ECO:0007669"/>
    <property type="project" value="UniProtKB-KW"/>
</dbReference>
<dbReference type="SMART" id="SM00614">
    <property type="entry name" value="ZnF_BED"/>
    <property type="match status" value="1"/>
</dbReference>
<accession>Q0JIG8</accession>
<dbReference type="PANTHER" id="PTHR46481:SF5">
    <property type="entry name" value="OS08G0393150 PROTEIN"/>
    <property type="match status" value="1"/>
</dbReference>
<evidence type="ECO:0000256" key="1">
    <source>
        <dbReference type="ARBA" id="ARBA00023125"/>
    </source>
</evidence>
<dbReference type="PANTHER" id="PTHR46481">
    <property type="entry name" value="ZINC FINGER BED DOMAIN-CONTAINING PROTEIN 4"/>
    <property type="match status" value="1"/>
</dbReference>
<evidence type="ECO:0000259" key="3">
    <source>
        <dbReference type="Pfam" id="PF14372"/>
    </source>
</evidence>
<evidence type="ECO:0000313" key="5">
    <source>
        <dbReference type="Proteomes" id="UP000000763"/>
    </source>
</evidence>